<evidence type="ECO:0000313" key="3">
    <source>
        <dbReference type="EMBL" id="SJZ55906.1"/>
    </source>
</evidence>
<dbReference type="STRING" id="115783.SAMN02745119_00960"/>
<feature type="region of interest" description="Disordered" evidence="1">
    <location>
        <begin position="100"/>
        <end position="127"/>
    </location>
</feature>
<dbReference type="Proteomes" id="UP000190102">
    <property type="component" value="Unassembled WGS sequence"/>
</dbReference>
<evidence type="ECO:0008006" key="5">
    <source>
        <dbReference type="Google" id="ProtNLM"/>
    </source>
</evidence>
<dbReference type="OrthoDB" id="5583261at2"/>
<proteinExistence type="predicted"/>
<feature type="signal peptide" evidence="2">
    <location>
        <begin position="1"/>
        <end position="21"/>
    </location>
</feature>
<keyword evidence="2" id="KW-0732">Signal</keyword>
<dbReference type="EMBL" id="FUWR01000003">
    <property type="protein sequence ID" value="SJZ55906.1"/>
    <property type="molecule type" value="Genomic_DNA"/>
</dbReference>
<reference evidence="4" key="1">
    <citation type="submission" date="2017-02" db="EMBL/GenBank/DDBJ databases">
        <authorList>
            <person name="Varghese N."/>
            <person name="Submissions S."/>
        </authorList>
    </citation>
    <scope>NUCLEOTIDE SEQUENCE [LARGE SCALE GENOMIC DNA]</scope>
    <source>
        <strain evidence="4">ATCC BAA-34</strain>
    </source>
</reference>
<sequence>MFSKKLILLLAAILCSQCAWASSDNYCSPTWTLTLRNYDRCSNLPLLTPGNDTRVNLKLLMADGGLGTLRAKRPGKEDVEFGYGMVPFSVDTFESSLFASQSKADSPEPEQNTVSYGAGDRCGSNEGGKEDFIEAVKQSKELSAAEQQLLTAARKQFTPVCGKVPATAATPATEQEAGNENGPPSATYKQFMEYLAAAAAFYEERYDAASSGFGALVGSDQPWLKEAARYMAGRTELNRAQLQAFDNYGYPQLDKADKKALLAAEALFKGYLKEYPKGQYAASARGLLRRVYWLANNQQKLAEEYAWQLHNQHAPQNNASAHELAQEADNKLLVGATPDQLQDPLLLATVDLLLMRDNGAAGAKKFGFADLKKQQPLFAKHKALYEYLLATHQLYLQKDAKAALQSLPPGIPAKMTYLDFSRLVLRGQALEAGNDYSAARKLWLSLLPVARQPFQNETLQLALALNYEYSNQLAAVFAPGSPVTEPLIRSILLRQDASAELLRQRISAKDSPLQERHIALYTLLYKDLLQGRYQDYLKDHRLLPADAATYKRDSDSRPHLALFTWSGKKSGDSYACPSTVEIAQKLAQNPQDPHGLICLGDFANANDLESGPDTSRPAAPQPAGTRTAVLGAAPSQFPGSLFSRGEGYKTVVADANATPDQKAYALYRLIQCYATSGYNHCGGKSVELPERKAWFRTLKSRYGKSAWAQALKYYW</sequence>
<keyword evidence="4" id="KW-1185">Reference proteome</keyword>
<gene>
    <name evidence="3" type="ORF">SAMN02745119_00960</name>
</gene>
<evidence type="ECO:0000313" key="4">
    <source>
        <dbReference type="Proteomes" id="UP000190102"/>
    </source>
</evidence>
<evidence type="ECO:0000256" key="2">
    <source>
        <dbReference type="SAM" id="SignalP"/>
    </source>
</evidence>
<organism evidence="3 4">
    <name type="scientific">Trichlorobacter thiogenes</name>
    <dbReference type="NCBI Taxonomy" id="115783"/>
    <lineage>
        <taxon>Bacteria</taxon>
        <taxon>Pseudomonadati</taxon>
        <taxon>Thermodesulfobacteriota</taxon>
        <taxon>Desulfuromonadia</taxon>
        <taxon>Geobacterales</taxon>
        <taxon>Geobacteraceae</taxon>
        <taxon>Trichlorobacter</taxon>
    </lineage>
</organism>
<evidence type="ECO:0000256" key="1">
    <source>
        <dbReference type="SAM" id="MobiDB-lite"/>
    </source>
</evidence>
<name>A0A1T4LMP9_9BACT</name>
<dbReference type="AlphaFoldDB" id="A0A1T4LMP9"/>
<accession>A0A1T4LMP9</accession>
<dbReference type="RefSeq" id="WP_078789240.1">
    <property type="nucleotide sequence ID" value="NZ_FUWR01000003.1"/>
</dbReference>
<feature type="compositionally biased region" description="Polar residues" evidence="1">
    <location>
        <begin position="100"/>
        <end position="115"/>
    </location>
</feature>
<feature type="chain" id="PRO_5012074903" description="Outer membrane assembly lipoprotein YfiO" evidence="2">
    <location>
        <begin position="22"/>
        <end position="715"/>
    </location>
</feature>
<protein>
    <recommendedName>
        <fullName evidence="5">Outer membrane assembly lipoprotein YfiO</fullName>
    </recommendedName>
</protein>